<reference evidence="3 4" key="1">
    <citation type="journal article" date="2021" name="BMC Genomics">
        <title>Datura genome reveals duplications of psychoactive alkaloid biosynthetic genes and high mutation rate following tissue culture.</title>
        <authorList>
            <person name="Rajewski A."/>
            <person name="Carter-House D."/>
            <person name="Stajich J."/>
            <person name="Litt A."/>
        </authorList>
    </citation>
    <scope>NUCLEOTIDE SEQUENCE [LARGE SCALE GENOMIC DNA]</scope>
    <source>
        <strain evidence="3">AR-01</strain>
    </source>
</reference>
<proteinExistence type="inferred from homology"/>
<sequence length="175" mass="20422">MSKGRTNGMNQKHGIVKKLRKSLLLGKKFRTDDDNQPENESRDVPEDVKEGHFAVIATDDDELKRFVVPLSCLTHPLFLRLLEQAAEVYGFDHEANLATSTLDFLDSRRFTYQNQVSDRYLNDKARISSVYLSELQWRLMISDTTFITHISRRRNFRLWWGGMVKRQEPRCGGED</sequence>
<dbReference type="PANTHER" id="PTHR31374:SF264">
    <property type="entry name" value="AUXIN-RESPONSIVE PROTEIN SAUR36-LIKE"/>
    <property type="match status" value="1"/>
</dbReference>
<dbReference type="EMBL" id="JACEIK010000319">
    <property type="protein sequence ID" value="MCD7454842.1"/>
    <property type="molecule type" value="Genomic_DNA"/>
</dbReference>
<gene>
    <name evidence="3" type="ORF">HAX54_026213</name>
</gene>
<protein>
    <submittedName>
        <fullName evidence="3">Uncharacterized protein</fullName>
    </submittedName>
</protein>
<evidence type="ECO:0000313" key="3">
    <source>
        <dbReference type="EMBL" id="MCD7454842.1"/>
    </source>
</evidence>
<dbReference type="PANTHER" id="PTHR31374">
    <property type="entry name" value="AUXIN-INDUCED PROTEIN-LIKE-RELATED"/>
    <property type="match status" value="1"/>
</dbReference>
<name>A0ABS8S6X4_DATST</name>
<accession>A0ABS8S6X4</accession>
<feature type="compositionally biased region" description="Basic and acidic residues" evidence="2">
    <location>
        <begin position="29"/>
        <end position="46"/>
    </location>
</feature>
<evidence type="ECO:0000313" key="4">
    <source>
        <dbReference type="Proteomes" id="UP000823775"/>
    </source>
</evidence>
<organism evidence="3 4">
    <name type="scientific">Datura stramonium</name>
    <name type="common">Jimsonweed</name>
    <name type="synonym">Common thornapple</name>
    <dbReference type="NCBI Taxonomy" id="4076"/>
    <lineage>
        <taxon>Eukaryota</taxon>
        <taxon>Viridiplantae</taxon>
        <taxon>Streptophyta</taxon>
        <taxon>Embryophyta</taxon>
        <taxon>Tracheophyta</taxon>
        <taxon>Spermatophyta</taxon>
        <taxon>Magnoliopsida</taxon>
        <taxon>eudicotyledons</taxon>
        <taxon>Gunneridae</taxon>
        <taxon>Pentapetalae</taxon>
        <taxon>asterids</taxon>
        <taxon>lamiids</taxon>
        <taxon>Solanales</taxon>
        <taxon>Solanaceae</taxon>
        <taxon>Solanoideae</taxon>
        <taxon>Datureae</taxon>
        <taxon>Datura</taxon>
    </lineage>
</organism>
<evidence type="ECO:0000256" key="1">
    <source>
        <dbReference type="ARBA" id="ARBA00006974"/>
    </source>
</evidence>
<comment type="caution">
    <text evidence="3">The sequence shown here is derived from an EMBL/GenBank/DDBJ whole genome shotgun (WGS) entry which is preliminary data.</text>
</comment>
<keyword evidence="4" id="KW-1185">Reference proteome</keyword>
<dbReference type="Pfam" id="PF02519">
    <property type="entry name" value="Auxin_inducible"/>
    <property type="match status" value="1"/>
</dbReference>
<comment type="similarity">
    <text evidence="1">Belongs to the ARG7 family.</text>
</comment>
<dbReference type="Proteomes" id="UP000823775">
    <property type="component" value="Unassembled WGS sequence"/>
</dbReference>
<evidence type="ECO:0000256" key="2">
    <source>
        <dbReference type="SAM" id="MobiDB-lite"/>
    </source>
</evidence>
<feature type="region of interest" description="Disordered" evidence="2">
    <location>
        <begin position="26"/>
        <end position="46"/>
    </location>
</feature>
<dbReference type="InterPro" id="IPR003676">
    <property type="entry name" value="SAUR_fam"/>
</dbReference>